<organism evidence="6 7">
    <name type="scientific">Callosobruchus maculatus</name>
    <name type="common">Southern cowpea weevil</name>
    <name type="synonym">Pulse bruchid</name>
    <dbReference type="NCBI Taxonomy" id="64391"/>
    <lineage>
        <taxon>Eukaryota</taxon>
        <taxon>Metazoa</taxon>
        <taxon>Ecdysozoa</taxon>
        <taxon>Arthropoda</taxon>
        <taxon>Hexapoda</taxon>
        <taxon>Insecta</taxon>
        <taxon>Pterygota</taxon>
        <taxon>Neoptera</taxon>
        <taxon>Endopterygota</taxon>
        <taxon>Coleoptera</taxon>
        <taxon>Polyphaga</taxon>
        <taxon>Cucujiformia</taxon>
        <taxon>Chrysomeloidea</taxon>
        <taxon>Chrysomelidae</taxon>
        <taxon>Bruchinae</taxon>
        <taxon>Bruchini</taxon>
        <taxon>Callosobruchus</taxon>
    </lineage>
</organism>
<protein>
    <recommendedName>
        <fullName evidence="8">C2H2-type domain-containing protein</fullName>
    </recommendedName>
</protein>
<keyword evidence="7" id="KW-1185">Reference proteome</keyword>
<reference evidence="6 7" key="1">
    <citation type="submission" date="2019-01" db="EMBL/GenBank/DDBJ databases">
        <authorList>
            <person name="Sayadi A."/>
        </authorList>
    </citation>
    <scope>NUCLEOTIDE SEQUENCE [LARGE SCALE GENOMIC DNA]</scope>
</reference>
<evidence type="ECO:0000259" key="4">
    <source>
        <dbReference type="Pfam" id="PF00096"/>
    </source>
</evidence>
<dbReference type="Pfam" id="PF02892">
    <property type="entry name" value="zf-BED"/>
    <property type="match status" value="1"/>
</dbReference>
<evidence type="ECO:0000256" key="1">
    <source>
        <dbReference type="ARBA" id="ARBA00022723"/>
    </source>
</evidence>
<keyword evidence="1" id="KW-0479">Metal-binding</keyword>
<dbReference type="Pfam" id="PF00096">
    <property type="entry name" value="zf-C2H2"/>
    <property type="match status" value="3"/>
</dbReference>
<dbReference type="Gene3D" id="3.30.160.60">
    <property type="entry name" value="Classic Zinc Finger"/>
    <property type="match status" value="1"/>
</dbReference>
<dbReference type="EMBL" id="CAACVG010012823">
    <property type="protein sequence ID" value="VEN60930.1"/>
    <property type="molecule type" value="Genomic_DNA"/>
</dbReference>
<accession>A0A653DL25</accession>
<dbReference type="OrthoDB" id="10004641at2759"/>
<dbReference type="GO" id="GO:0008270">
    <property type="term" value="F:zinc ion binding"/>
    <property type="evidence" value="ECO:0007669"/>
    <property type="project" value="UniProtKB-KW"/>
</dbReference>
<dbReference type="GO" id="GO:0003677">
    <property type="term" value="F:DNA binding"/>
    <property type="evidence" value="ECO:0007669"/>
    <property type="project" value="InterPro"/>
</dbReference>
<dbReference type="Proteomes" id="UP000410492">
    <property type="component" value="Unassembled WGS sequence"/>
</dbReference>
<feature type="domain" description="C2H2-type" evidence="4">
    <location>
        <begin position="58"/>
        <end position="74"/>
    </location>
</feature>
<evidence type="ECO:0000313" key="6">
    <source>
        <dbReference type="EMBL" id="VEN60930.1"/>
    </source>
</evidence>
<feature type="domain" description="C2H2-type" evidence="4">
    <location>
        <begin position="118"/>
        <end position="137"/>
    </location>
</feature>
<dbReference type="AlphaFoldDB" id="A0A653DL25"/>
<dbReference type="InterPro" id="IPR036236">
    <property type="entry name" value="Znf_C2H2_sf"/>
</dbReference>
<feature type="domain" description="C2H2-type" evidence="4">
    <location>
        <begin position="91"/>
        <end position="111"/>
    </location>
</feature>
<evidence type="ECO:0000256" key="3">
    <source>
        <dbReference type="ARBA" id="ARBA00022833"/>
    </source>
</evidence>
<feature type="domain" description="BED-type" evidence="5">
    <location>
        <begin position="9"/>
        <end position="37"/>
    </location>
</feature>
<gene>
    <name evidence="6" type="ORF">CALMAC_LOCUS18476</name>
</gene>
<evidence type="ECO:0008006" key="8">
    <source>
        <dbReference type="Google" id="ProtNLM"/>
    </source>
</evidence>
<sequence>MSNRALHATAKCTICSAILKTKDSSTKGLLAHLDRIHHIDLKAIRKMNLLSKWNPELKCGKGYKHKSSLYKHMKWECGLEGQFKCTICQHHVCTDCGRRYKYLGNLNYHRKYCGKKSFHCQYCRKQFTSKFAMRRHLSGCQKIDG</sequence>
<keyword evidence="3" id="KW-0862">Zinc</keyword>
<keyword evidence="2" id="KW-0863">Zinc-finger</keyword>
<proteinExistence type="predicted"/>
<name>A0A653DL25_CALMS</name>
<dbReference type="InterPro" id="IPR013087">
    <property type="entry name" value="Znf_C2H2_type"/>
</dbReference>
<evidence type="ECO:0000259" key="5">
    <source>
        <dbReference type="Pfam" id="PF02892"/>
    </source>
</evidence>
<evidence type="ECO:0000256" key="2">
    <source>
        <dbReference type="ARBA" id="ARBA00022771"/>
    </source>
</evidence>
<evidence type="ECO:0000313" key="7">
    <source>
        <dbReference type="Proteomes" id="UP000410492"/>
    </source>
</evidence>
<dbReference type="SUPFAM" id="SSF57667">
    <property type="entry name" value="beta-beta-alpha zinc fingers"/>
    <property type="match status" value="1"/>
</dbReference>
<feature type="non-terminal residue" evidence="6">
    <location>
        <position position="145"/>
    </location>
</feature>
<dbReference type="InterPro" id="IPR003656">
    <property type="entry name" value="Znf_BED"/>
</dbReference>